<protein>
    <submittedName>
        <fullName evidence="2">Arsenic efflux protein</fullName>
    </submittedName>
</protein>
<feature type="transmembrane region" description="Helical" evidence="1">
    <location>
        <begin position="225"/>
        <end position="245"/>
    </location>
</feature>
<dbReference type="AlphaFoldDB" id="A0A9D2NT20"/>
<feature type="transmembrane region" description="Helical" evidence="1">
    <location>
        <begin position="189"/>
        <end position="213"/>
    </location>
</feature>
<dbReference type="InterPro" id="IPR021552">
    <property type="entry name" value="ArsP_2"/>
</dbReference>
<name>A0A9D2NT20_9FIRM</name>
<proteinExistence type="predicted"/>
<keyword evidence="1" id="KW-1133">Transmembrane helix</keyword>
<keyword evidence="1" id="KW-0812">Transmembrane</keyword>
<reference evidence="2" key="2">
    <citation type="submission" date="2021-04" db="EMBL/GenBank/DDBJ databases">
        <authorList>
            <person name="Gilroy R."/>
        </authorList>
    </citation>
    <scope>NUCLEOTIDE SEQUENCE</scope>
    <source>
        <strain evidence="2">CHK187-11901</strain>
    </source>
</reference>
<feature type="transmembrane region" description="Helical" evidence="1">
    <location>
        <begin position="49"/>
        <end position="72"/>
    </location>
</feature>
<reference evidence="2" key="1">
    <citation type="journal article" date="2021" name="PeerJ">
        <title>Extensive microbial diversity within the chicken gut microbiome revealed by metagenomics and culture.</title>
        <authorList>
            <person name="Gilroy R."/>
            <person name="Ravi A."/>
            <person name="Getino M."/>
            <person name="Pursley I."/>
            <person name="Horton D.L."/>
            <person name="Alikhan N.F."/>
            <person name="Baker D."/>
            <person name="Gharbi K."/>
            <person name="Hall N."/>
            <person name="Watson M."/>
            <person name="Adriaenssens E.M."/>
            <person name="Foster-Nyarko E."/>
            <person name="Jarju S."/>
            <person name="Secka A."/>
            <person name="Antonio M."/>
            <person name="Oren A."/>
            <person name="Chaudhuri R.R."/>
            <person name="La Ragione R."/>
            <person name="Hildebrand F."/>
            <person name="Pallen M.J."/>
        </authorList>
    </citation>
    <scope>NUCLEOTIDE SEQUENCE</scope>
    <source>
        <strain evidence="2">CHK187-11901</strain>
    </source>
</reference>
<gene>
    <name evidence="2" type="ORF">H9702_09790</name>
</gene>
<evidence type="ECO:0000313" key="2">
    <source>
        <dbReference type="EMBL" id="HJC37402.1"/>
    </source>
</evidence>
<comment type="caution">
    <text evidence="2">The sequence shown here is derived from an EMBL/GenBank/DDBJ whole genome shotgun (WGS) entry which is preliminary data.</text>
</comment>
<feature type="transmembrane region" description="Helical" evidence="1">
    <location>
        <begin position="104"/>
        <end position="131"/>
    </location>
</feature>
<evidence type="ECO:0000313" key="3">
    <source>
        <dbReference type="Proteomes" id="UP000823896"/>
    </source>
</evidence>
<feature type="transmembrane region" description="Helical" evidence="1">
    <location>
        <begin position="12"/>
        <end position="28"/>
    </location>
</feature>
<feature type="transmembrane region" description="Helical" evidence="1">
    <location>
        <begin position="251"/>
        <end position="268"/>
    </location>
</feature>
<organism evidence="2 3">
    <name type="scientific">Candidatus Merdibacter merdavium</name>
    <dbReference type="NCBI Taxonomy" id="2838692"/>
    <lineage>
        <taxon>Bacteria</taxon>
        <taxon>Bacillati</taxon>
        <taxon>Bacillota</taxon>
        <taxon>Erysipelotrichia</taxon>
        <taxon>Erysipelotrichales</taxon>
        <taxon>Erysipelotrichaceae</taxon>
        <taxon>Merdibacter</taxon>
    </lineage>
</organism>
<dbReference type="EMBL" id="DWWM01000058">
    <property type="protein sequence ID" value="HJC37402.1"/>
    <property type="molecule type" value="Genomic_DNA"/>
</dbReference>
<dbReference type="NCBIfam" id="NF037962">
    <property type="entry name" value="arsenic_eff"/>
    <property type="match status" value="2"/>
</dbReference>
<dbReference type="Pfam" id="PF11449">
    <property type="entry name" value="ArsP_2"/>
    <property type="match status" value="2"/>
</dbReference>
<dbReference type="Proteomes" id="UP000823896">
    <property type="component" value="Unassembled WGS sequence"/>
</dbReference>
<accession>A0A9D2NT20</accession>
<keyword evidence="1" id="KW-0472">Membrane</keyword>
<sequence>MELLEHAFEDTIVFIPFLLLTYLILTYFEHRDSIRFHDVISRYKYFGPMIGALLGVIPQCGFSVMAACLYLNSSLSLGTLIAVFYATSDEAIPMLLAQPDQFGILLQLIAGKVIFGMAIGYLVDLLGHFHFHEGSEFTPTSHCHRDNVWKEALLRTLSVTAFIFVINFMLTALMHVFTEETISSFMSELGFLQPMLCSFIGFIPNCASSVLLCELFLHGFITSGSLFAGLVCNAGLGLTIFFRVRDAWKDLVLVMFVLFAGGIMCGMLM</sequence>
<feature type="transmembrane region" description="Helical" evidence="1">
    <location>
        <begin position="152"/>
        <end position="177"/>
    </location>
</feature>
<evidence type="ECO:0000256" key="1">
    <source>
        <dbReference type="SAM" id="Phobius"/>
    </source>
</evidence>